<evidence type="ECO:0000256" key="1">
    <source>
        <dbReference type="SAM" id="MobiDB-lite"/>
    </source>
</evidence>
<reference evidence="2" key="1">
    <citation type="submission" date="2021-06" db="EMBL/GenBank/DDBJ databases">
        <title>Halomicroarcula sp. F24A a new haloarchaeum isolated from saline soil.</title>
        <authorList>
            <person name="Duran-Viseras A."/>
            <person name="Sanchez-Porro C."/>
            <person name="Ventosa A."/>
        </authorList>
    </citation>
    <scope>NUCLEOTIDE SEQUENCE</scope>
    <source>
        <strain evidence="2">F24A</strain>
    </source>
</reference>
<feature type="compositionally biased region" description="Basic and acidic residues" evidence="1">
    <location>
        <begin position="71"/>
        <end position="87"/>
    </location>
</feature>
<dbReference type="PROSITE" id="PS51257">
    <property type="entry name" value="PROKAR_LIPOPROTEIN"/>
    <property type="match status" value="1"/>
</dbReference>
<dbReference type="EMBL" id="RKLQ01000005">
    <property type="protein sequence ID" value="MBX0305656.1"/>
    <property type="molecule type" value="Genomic_DNA"/>
</dbReference>
<organism evidence="2 3">
    <name type="scientific">Haloarcula salinisoli</name>
    <dbReference type="NCBI Taxonomy" id="2487746"/>
    <lineage>
        <taxon>Archaea</taxon>
        <taxon>Methanobacteriati</taxon>
        <taxon>Methanobacteriota</taxon>
        <taxon>Stenosarchaea group</taxon>
        <taxon>Halobacteria</taxon>
        <taxon>Halobacteriales</taxon>
        <taxon>Haloarculaceae</taxon>
        <taxon>Haloarcula</taxon>
    </lineage>
</organism>
<dbReference type="Proteomes" id="UP000783863">
    <property type="component" value="Unassembled WGS sequence"/>
</dbReference>
<evidence type="ECO:0000313" key="2">
    <source>
        <dbReference type="EMBL" id="MBX0305656.1"/>
    </source>
</evidence>
<feature type="compositionally biased region" description="Low complexity" evidence="1">
    <location>
        <begin position="48"/>
        <end position="70"/>
    </location>
</feature>
<protein>
    <submittedName>
        <fullName evidence="2">Uncharacterized protein</fullName>
    </submittedName>
</protein>
<dbReference type="AlphaFoldDB" id="A0A8J7YLR5"/>
<comment type="caution">
    <text evidence="2">The sequence shown here is derived from an EMBL/GenBank/DDBJ whole genome shotgun (WGS) entry which is preliminary data.</text>
</comment>
<dbReference type="RefSeq" id="WP_220589853.1">
    <property type="nucleotide sequence ID" value="NZ_RKLQ01000005.1"/>
</dbReference>
<accession>A0A8J7YLR5</accession>
<gene>
    <name evidence="2" type="ORF">EGD98_18595</name>
</gene>
<sequence length="220" mass="24293">MPTHKELVIRNERLSMDRRSFLATTAILGGLAGCSSTQTTTETERGTRTTTTPEHTARVTQSKTATATPETPERERPTCVDPTRPDPDSGSEAVDPVAYPDTRPEVSESSALAEYIAAYETAYRTNWLLEEHGSELTDVYFGVGDPTYFDSLPASVTGRLQYTYGFELESAIADSPTIYASYYVDDAVVVRAEHRGWLRDEDVLEPNPLDSGHVLECFAE</sequence>
<evidence type="ECO:0000313" key="3">
    <source>
        <dbReference type="Proteomes" id="UP000783863"/>
    </source>
</evidence>
<keyword evidence="3" id="KW-1185">Reference proteome</keyword>
<proteinExistence type="predicted"/>
<name>A0A8J7YLR5_9EURY</name>
<feature type="region of interest" description="Disordered" evidence="1">
    <location>
        <begin position="33"/>
        <end position="105"/>
    </location>
</feature>